<dbReference type="AlphaFoldDB" id="A0AAD9GBZ0"/>
<keyword evidence="3" id="KW-1185">Reference proteome</keyword>
<name>A0AAD9GBZ0_BABDI</name>
<keyword evidence="1" id="KW-0472">Membrane</keyword>
<keyword evidence="1" id="KW-1133">Transmembrane helix</keyword>
<comment type="caution">
    <text evidence="2">The sequence shown here is derived from an EMBL/GenBank/DDBJ whole genome shotgun (WGS) entry which is preliminary data.</text>
</comment>
<sequence length="1170" mass="129275">MARLVCYMYYTDVFVGTFNIVNLNKALIVELKDSVNSIDLTQLVQGLCLFMGYPSCLCSLKANVDKSLQDISGELKEDFKAVQSCVSITTLTLNCSSCDSNDILCKCCVISCIKELPNKSQCSCPRLSNTSKECKCKGTKEKCCKDFLSGLEACLSLLNLKTDLEGCTCNNPKTCCESGTCTKGCKVCSPKKFPDNAMTGLGICPMNPKKLAGKLETFFGTNTVGSCSCTCNGSSPSCCCLACESNMCSASCNSECRSSGCSSQHTPKECPCKTFCSKINSIQVSSGSSLMKCCDSGNQCHCKLGSSKCSGQCCSTKDKQSLKCMIRRLVLYFKELKSDISSPSKDNFKNCCELMCVLKTCEFLDGYLKDTSQKPGKDFNDELSKLRFAGPCGQELWRTLDSFLNFIRYVFYPKANVIRVALEDKSNGHAKKCKCNSGTCTCSPSSCPGCTAVLEKLQTHKDVLSLMTRGYSSAYDSASASWNSLTPSNSGSNLKCCGSSSPPSCKCPQTCSPCNPSQCCPDCPQKKAAKIFLGMLPCLYYGLKILRDRCQDPLTWPDWQYISVSYDKPSSGLAKFLQAWGYDVRPLISKKGFEFPPMLENLYGSDKIFEKLYDFVSKKYFSIHVSDASKSHPTTVRSMLLWLYGLRFQKHFSDLVENCKSLCSPFGNSFNSDAFCYYIHTCSFILPVAVISTIETSDSAQKAFSSSSSPEWTSFYYPSDSSALADMFFDYIRKIFAALNFLCIQCRLAGDQGGWQNCWYGKSCKLDPLSSTSGSSSSSSGCSCLYSKAYLCTGKPYGTPDVHDHCSGSFNGATCRGFDSSGSTGCPGTSGHKSDICKPCPHPLQRFLCHGSDSLSQNYPFGLSDITPMGFESSNLSSTARDGWSLYHVLKAFCEDGFYPLTRLVEFALCISRYPPETLGEFFAFFKMFVSSDVFKSHFESYVSGEPGFYSGQELKNALENLYGSHSGSHSDLKSLYDCSTSTCGKYLYPLTYNASDLFSENFVDTYLSVVCYSAEKFKEKLEKFHHEASTKSLQCCSASCQKIVECPCALPFLYSYGFTFWSPNSLNGGKKSCKNFIAQLGHVVANGNLFTKLLEEIPKFIWSIRLPFFFGFLYVWFFVLSYFFYVILIKLDTFHTGSHLHLPRSFKILPSTLFSDASSKLKDLSYFTL</sequence>
<organism evidence="2 3">
    <name type="scientific">Babesia divergens</name>
    <dbReference type="NCBI Taxonomy" id="32595"/>
    <lineage>
        <taxon>Eukaryota</taxon>
        <taxon>Sar</taxon>
        <taxon>Alveolata</taxon>
        <taxon>Apicomplexa</taxon>
        <taxon>Aconoidasida</taxon>
        <taxon>Piroplasmida</taxon>
        <taxon>Babesiidae</taxon>
        <taxon>Babesia</taxon>
    </lineage>
</organism>
<accession>A0AAD9GBZ0</accession>
<feature type="transmembrane region" description="Helical" evidence="1">
    <location>
        <begin position="1109"/>
        <end position="1129"/>
    </location>
</feature>
<reference evidence="2" key="1">
    <citation type="journal article" date="2014" name="Nucleic Acids Res.">
        <title>The evolutionary dynamics of variant antigen genes in Babesia reveal a history of genomic innovation underlying host-parasite interaction.</title>
        <authorList>
            <person name="Jackson A.P."/>
            <person name="Otto T.D."/>
            <person name="Darby A."/>
            <person name="Ramaprasad A."/>
            <person name="Xia D."/>
            <person name="Echaide I.E."/>
            <person name="Farber M."/>
            <person name="Gahlot S."/>
            <person name="Gamble J."/>
            <person name="Gupta D."/>
            <person name="Gupta Y."/>
            <person name="Jackson L."/>
            <person name="Malandrin L."/>
            <person name="Malas T.B."/>
            <person name="Moussa E."/>
            <person name="Nair M."/>
            <person name="Reid A.J."/>
            <person name="Sanders M."/>
            <person name="Sharma J."/>
            <person name="Tracey A."/>
            <person name="Quail M.A."/>
            <person name="Weir W."/>
            <person name="Wastling J.M."/>
            <person name="Hall N."/>
            <person name="Willadsen P."/>
            <person name="Lingelbach K."/>
            <person name="Shiels B."/>
            <person name="Tait A."/>
            <person name="Berriman M."/>
            <person name="Allred D.R."/>
            <person name="Pain A."/>
        </authorList>
    </citation>
    <scope>NUCLEOTIDE SEQUENCE</scope>
    <source>
        <strain evidence="2">1802A</strain>
    </source>
</reference>
<keyword evidence="1" id="KW-0812">Transmembrane</keyword>
<dbReference type="Proteomes" id="UP001195914">
    <property type="component" value="Unassembled WGS sequence"/>
</dbReference>
<protein>
    <submittedName>
        <fullName evidence="2">Variant erythrocyte surface antigen-1 family protein</fullName>
    </submittedName>
</protein>
<evidence type="ECO:0000313" key="3">
    <source>
        <dbReference type="Proteomes" id="UP001195914"/>
    </source>
</evidence>
<reference evidence="2" key="2">
    <citation type="submission" date="2021-05" db="EMBL/GenBank/DDBJ databases">
        <authorList>
            <person name="Pain A."/>
        </authorList>
    </citation>
    <scope>NUCLEOTIDE SEQUENCE</scope>
    <source>
        <strain evidence="2">1802A</strain>
    </source>
</reference>
<evidence type="ECO:0000256" key="1">
    <source>
        <dbReference type="SAM" id="Phobius"/>
    </source>
</evidence>
<gene>
    <name evidence="2" type="ORF">X943_003389</name>
</gene>
<proteinExistence type="predicted"/>
<dbReference type="EMBL" id="JAHBMH010000052">
    <property type="protein sequence ID" value="KAK1935535.1"/>
    <property type="molecule type" value="Genomic_DNA"/>
</dbReference>
<evidence type="ECO:0000313" key="2">
    <source>
        <dbReference type="EMBL" id="KAK1935535.1"/>
    </source>
</evidence>